<protein>
    <recommendedName>
        <fullName evidence="6">Ribosomal protein S16</fullName>
    </recommendedName>
</protein>
<evidence type="ECO:0000256" key="2">
    <source>
        <dbReference type="ARBA" id="ARBA00022980"/>
    </source>
</evidence>
<dbReference type="InterPro" id="IPR023803">
    <property type="entry name" value="Ribosomal_bS16_dom_sf"/>
</dbReference>
<dbReference type="InParanoid" id="G3AVB8"/>
<comment type="similarity">
    <text evidence="1">Belongs to the bacterial ribosomal protein bS16 family.</text>
</comment>
<dbReference type="EMBL" id="GL996506">
    <property type="protein sequence ID" value="EGW30138.1"/>
    <property type="molecule type" value="Genomic_DNA"/>
</dbReference>
<dbReference type="eggNOG" id="KOG3419">
    <property type="taxonomic scope" value="Eukaryota"/>
</dbReference>
<dbReference type="Proteomes" id="UP000000709">
    <property type="component" value="Unassembled WGS sequence"/>
</dbReference>
<keyword evidence="5" id="KW-1185">Reference proteome</keyword>
<dbReference type="PANTHER" id="PTHR12919:SF20">
    <property type="entry name" value="SMALL RIBOSOMAL SUBUNIT PROTEIN BS16M"/>
    <property type="match status" value="1"/>
</dbReference>
<evidence type="ECO:0008006" key="6">
    <source>
        <dbReference type="Google" id="ProtNLM"/>
    </source>
</evidence>
<dbReference type="HAMAP" id="MF_00385">
    <property type="entry name" value="Ribosomal_bS16"/>
    <property type="match status" value="1"/>
</dbReference>
<dbReference type="Pfam" id="PF00886">
    <property type="entry name" value="Ribosomal_S16"/>
    <property type="match status" value="1"/>
</dbReference>
<keyword evidence="2" id="KW-0689">Ribosomal protein</keyword>
<evidence type="ECO:0000313" key="5">
    <source>
        <dbReference type="Proteomes" id="UP000000709"/>
    </source>
</evidence>
<dbReference type="PANTHER" id="PTHR12919">
    <property type="entry name" value="30S RIBOSOMAL PROTEIN S16"/>
    <property type="match status" value="1"/>
</dbReference>
<evidence type="ECO:0000256" key="1">
    <source>
        <dbReference type="ARBA" id="ARBA00006668"/>
    </source>
</evidence>
<sequence length="139" mass="15763">MTGWSGPTTKIAKNANRIRLARFGRKHQPFYNIVVIPRYKARDRLPIEVLGTYNPIPVPKIPGSQEKSTKEIELNMQRTLYWLGVGAEPSDRVSWLLKKAGILPEEWPKAPVTKTVAPKPVVSEPKTVVEEHVSSIRER</sequence>
<proteinExistence type="inferred from homology"/>
<reference evidence="4 5" key="1">
    <citation type="journal article" date="2011" name="Proc. Natl. Acad. Sci. U.S.A.">
        <title>Comparative genomics of xylose-fermenting fungi for enhanced biofuel production.</title>
        <authorList>
            <person name="Wohlbach D.J."/>
            <person name="Kuo A."/>
            <person name="Sato T.K."/>
            <person name="Potts K.M."/>
            <person name="Salamov A.A."/>
            <person name="LaButti K.M."/>
            <person name="Sun H."/>
            <person name="Clum A."/>
            <person name="Pangilinan J.L."/>
            <person name="Lindquist E.A."/>
            <person name="Lucas S."/>
            <person name="Lapidus A."/>
            <person name="Jin M."/>
            <person name="Gunawan C."/>
            <person name="Balan V."/>
            <person name="Dale B.E."/>
            <person name="Jeffries T.W."/>
            <person name="Zinkel R."/>
            <person name="Barry K.W."/>
            <person name="Grigoriev I.V."/>
            <person name="Gasch A.P."/>
        </authorList>
    </citation>
    <scope>NUCLEOTIDE SEQUENCE [LARGE SCALE GENOMIC DNA]</scope>
    <source>
        <strain evidence="5">NRRL Y-27907 / 11-Y1</strain>
    </source>
</reference>
<name>G3AVB8_SPAPN</name>
<dbReference type="OMA" id="RSKYWLG"/>
<keyword evidence="3" id="KW-0687">Ribonucleoprotein</keyword>
<dbReference type="Gene3D" id="3.30.1320.10">
    <property type="match status" value="1"/>
</dbReference>
<dbReference type="STRING" id="619300.G3AVB8"/>
<gene>
    <name evidence="4" type="ORF">SPAPADRAFT_57586</name>
</gene>
<dbReference type="GeneID" id="18872132"/>
<dbReference type="GO" id="GO:0003735">
    <property type="term" value="F:structural constituent of ribosome"/>
    <property type="evidence" value="ECO:0007669"/>
    <property type="project" value="EnsemblFungi"/>
</dbReference>
<accession>G3AVB8</accession>
<evidence type="ECO:0000313" key="4">
    <source>
        <dbReference type="EMBL" id="EGW30138.1"/>
    </source>
</evidence>
<dbReference type="GO" id="GO:0032543">
    <property type="term" value="P:mitochondrial translation"/>
    <property type="evidence" value="ECO:0007669"/>
    <property type="project" value="TreeGrafter"/>
</dbReference>
<dbReference type="HOGENOM" id="CLU_100590_2_2_1"/>
<dbReference type="SUPFAM" id="SSF54565">
    <property type="entry name" value="Ribosomal protein S16"/>
    <property type="match status" value="1"/>
</dbReference>
<evidence type="ECO:0000256" key="3">
    <source>
        <dbReference type="ARBA" id="ARBA00023274"/>
    </source>
</evidence>
<dbReference type="RefSeq" id="XP_007377904.1">
    <property type="nucleotide sequence ID" value="XM_007377842.1"/>
</dbReference>
<dbReference type="AlphaFoldDB" id="G3AVB8"/>
<dbReference type="NCBIfam" id="TIGR00002">
    <property type="entry name" value="S16"/>
    <property type="match status" value="1"/>
</dbReference>
<dbReference type="KEGG" id="spaa:SPAPADRAFT_57586"/>
<dbReference type="GO" id="GO:0005763">
    <property type="term" value="C:mitochondrial small ribosomal subunit"/>
    <property type="evidence" value="ECO:0007669"/>
    <property type="project" value="EnsemblFungi"/>
</dbReference>
<dbReference type="FunCoup" id="G3AVB8">
    <property type="interactions" value="777"/>
</dbReference>
<dbReference type="InterPro" id="IPR000307">
    <property type="entry name" value="Ribosomal_bS16"/>
</dbReference>
<organism evidence="5">
    <name type="scientific">Spathaspora passalidarum (strain NRRL Y-27907 / 11-Y1)</name>
    <dbReference type="NCBI Taxonomy" id="619300"/>
    <lineage>
        <taxon>Eukaryota</taxon>
        <taxon>Fungi</taxon>
        <taxon>Dikarya</taxon>
        <taxon>Ascomycota</taxon>
        <taxon>Saccharomycotina</taxon>
        <taxon>Pichiomycetes</taxon>
        <taxon>Debaryomycetaceae</taxon>
        <taxon>Spathaspora</taxon>
    </lineage>
</organism>